<keyword evidence="8" id="KW-1185">Reference proteome</keyword>
<evidence type="ECO:0000313" key="8">
    <source>
        <dbReference type="Proteomes" id="UP001269375"/>
    </source>
</evidence>
<keyword evidence="6" id="KW-0812">Transmembrane</keyword>
<dbReference type="RefSeq" id="WP_251594219.1">
    <property type="nucleotide sequence ID" value="NZ_JAMLJI010000003.1"/>
</dbReference>
<evidence type="ECO:0000256" key="6">
    <source>
        <dbReference type="SAM" id="Phobius"/>
    </source>
</evidence>
<accession>A0ABU1GY78</accession>
<dbReference type="Pfam" id="PF02646">
    <property type="entry name" value="RmuC"/>
    <property type="match status" value="1"/>
</dbReference>
<dbReference type="EMBL" id="JARWAO010000005">
    <property type="protein sequence ID" value="MDR5896526.1"/>
    <property type="molecule type" value="Genomic_DNA"/>
</dbReference>
<protein>
    <submittedName>
        <fullName evidence="7">DNA recombination protein RmuC</fullName>
    </submittedName>
</protein>
<dbReference type="PANTHER" id="PTHR30563">
    <property type="entry name" value="DNA RECOMBINATION PROTEIN RMUC"/>
    <property type="match status" value="1"/>
</dbReference>
<keyword evidence="4" id="KW-0233">DNA recombination</keyword>
<name>A0ABU1GY78_9GAMM</name>
<evidence type="ECO:0000256" key="5">
    <source>
        <dbReference type="SAM" id="Coils"/>
    </source>
</evidence>
<evidence type="ECO:0000313" key="7">
    <source>
        <dbReference type="EMBL" id="MDR5896526.1"/>
    </source>
</evidence>
<gene>
    <name evidence="7" type="primary">rmuC</name>
    <name evidence="7" type="ORF">QC825_10615</name>
</gene>
<evidence type="ECO:0000256" key="2">
    <source>
        <dbReference type="ARBA" id="ARBA00009840"/>
    </source>
</evidence>
<keyword evidence="3 5" id="KW-0175">Coiled coil</keyword>
<feature type="coiled-coil region" evidence="5">
    <location>
        <begin position="59"/>
        <end position="139"/>
    </location>
</feature>
<organism evidence="7 8">
    <name type="scientific">Larsenimonas suaedae</name>
    <dbReference type="NCBI Taxonomy" id="1851019"/>
    <lineage>
        <taxon>Bacteria</taxon>
        <taxon>Pseudomonadati</taxon>
        <taxon>Pseudomonadota</taxon>
        <taxon>Gammaproteobacteria</taxon>
        <taxon>Oceanospirillales</taxon>
        <taxon>Halomonadaceae</taxon>
        <taxon>Larsenimonas</taxon>
    </lineage>
</organism>
<proteinExistence type="inferred from homology"/>
<keyword evidence="6" id="KW-1133">Transmembrane helix</keyword>
<reference evidence="7 8" key="1">
    <citation type="submission" date="2023-04" db="EMBL/GenBank/DDBJ databases">
        <title>A long-awaited taxogenomic arrangement of the family Halomonadaceae.</title>
        <authorList>
            <person name="De La Haba R."/>
            <person name="Chuvochina M."/>
            <person name="Wittouck S."/>
            <person name="Arahal D.R."/>
            <person name="Sanchez-Porro C."/>
            <person name="Hugenholtz P."/>
            <person name="Ventosa A."/>
        </authorList>
    </citation>
    <scope>NUCLEOTIDE SEQUENCE [LARGE SCALE GENOMIC DNA]</scope>
    <source>
        <strain evidence="7 8">DSM 22428</strain>
    </source>
</reference>
<dbReference type="InterPro" id="IPR003798">
    <property type="entry name" value="DNA_recombination_RmuC"/>
</dbReference>
<evidence type="ECO:0000256" key="4">
    <source>
        <dbReference type="ARBA" id="ARBA00023172"/>
    </source>
</evidence>
<evidence type="ECO:0000256" key="1">
    <source>
        <dbReference type="ARBA" id="ARBA00003416"/>
    </source>
</evidence>
<comment type="caution">
    <text evidence="7">The sequence shown here is derived from an EMBL/GenBank/DDBJ whole genome shotgun (WGS) entry which is preliminary data.</text>
</comment>
<feature type="transmembrane region" description="Helical" evidence="6">
    <location>
        <begin position="6"/>
        <end position="27"/>
    </location>
</feature>
<keyword evidence="6" id="KW-0472">Membrane</keyword>
<comment type="similarity">
    <text evidence="2">Belongs to the RmuC family.</text>
</comment>
<feature type="coiled-coil region" evidence="5">
    <location>
        <begin position="375"/>
        <end position="426"/>
    </location>
</feature>
<comment type="function">
    <text evidence="1">Involved in DNA recombination.</text>
</comment>
<dbReference type="Proteomes" id="UP001269375">
    <property type="component" value="Unassembled WGS sequence"/>
</dbReference>
<evidence type="ECO:0000256" key="3">
    <source>
        <dbReference type="ARBA" id="ARBA00023054"/>
    </source>
</evidence>
<sequence length="454" mass="51801">MSNDALALVVAMIAGLLCGALVPVWLLRRRIVELGETLGQCEEALDHKTQECNETERLLAERDALLEQSQQTLKDVRQEFKTLSAQAVQDARARHDAETQLAVLESRHEQAQAHHAAQLDELKQARARLTQEFEHLAGRIFDERSRQFDDRSRQSLEALLGPFREQVGHFQRRLETLHSDEQREQVRLRTQIDQLASLNRQMSDDAANLTKALKGDRKQQGNWGEMLLETVLERSGLRKGHEYRREVALTGEQGRARPDVIIDLPEGRHLIVDAKVSLVDYLAFIECEEESARRDALKRHLAAVRQHVERLARKDYAALHGLNSPDMVFLFMPVEPAFALAFEHDPTLFQFAFDRHIVLVTPTTLLASLRTVANLWRLERQNENARAITERAERLLGKFHGFVSSLEDVGEQLTRAQKSHQQALNRLKDGQGSLVNQTEQLRELGVRHPGRGRS</sequence>
<dbReference type="PANTHER" id="PTHR30563:SF0">
    <property type="entry name" value="DNA RECOMBINATION PROTEIN RMUC"/>
    <property type="match status" value="1"/>
</dbReference>